<accession>S3IZE5</accession>
<dbReference type="Proteomes" id="UP000014585">
    <property type="component" value="Unassembled WGS sequence"/>
</dbReference>
<dbReference type="OrthoDB" id="6630820at2"/>
<sequence>MTRKWILGAVALTVTLVVALATQLSFSTAPDFVSGAQGRLESYLSYSYGPLHCSSTKDKEQAWTINCAANNGKNNFVYIVHDAQDEPYGFFLTAVNDAARETSGVDLLSYLDIRANG</sequence>
<name>S3IZE5_9ENTR</name>
<dbReference type="HOGENOM" id="CLU_2080546_0_0_6"/>
<dbReference type="RefSeq" id="WP_016536163.1">
    <property type="nucleotide sequence ID" value="NZ_KE161030.1"/>
</dbReference>
<protein>
    <submittedName>
        <fullName evidence="2">Uncharacterized protein</fullName>
    </submittedName>
</protein>
<evidence type="ECO:0000313" key="3">
    <source>
        <dbReference type="Proteomes" id="UP000014585"/>
    </source>
</evidence>
<comment type="caution">
    <text evidence="2">The sequence shown here is derived from an EMBL/GenBank/DDBJ whole genome shotgun (WGS) entry which is preliminary data.</text>
</comment>
<proteinExistence type="predicted"/>
<feature type="signal peptide" evidence="1">
    <location>
        <begin position="1"/>
        <end position="19"/>
    </location>
</feature>
<dbReference type="AlphaFoldDB" id="S3IZE5"/>
<gene>
    <name evidence="2" type="ORF">HMPREF0201_01860</name>
</gene>
<keyword evidence="1" id="KW-0732">Signal</keyword>
<evidence type="ECO:0000313" key="2">
    <source>
        <dbReference type="EMBL" id="EPF17876.1"/>
    </source>
</evidence>
<dbReference type="EMBL" id="ATDT01000010">
    <property type="protein sequence ID" value="EPF17876.1"/>
    <property type="molecule type" value="Genomic_DNA"/>
</dbReference>
<evidence type="ECO:0000256" key="1">
    <source>
        <dbReference type="SAM" id="SignalP"/>
    </source>
</evidence>
<organism evidence="2 3">
    <name type="scientific">Cedecea davisae DSM 4568</name>
    <dbReference type="NCBI Taxonomy" id="566551"/>
    <lineage>
        <taxon>Bacteria</taxon>
        <taxon>Pseudomonadati</taxon>
        <taxon>Pseudomonadota</taxon>
        <taxon>Gammaproteobacteria</taxon>
        <taxon>Enterobacterales</taxon>
        <taxon>Enterobacteriaceae</taxon>
        <taxon>Cedecea</taxon>
    </lineage>
</organism>
<feature type="chain" id="PRO_5004510379" evidence="1">
    <location>
        <begin position="20"/>
        <end position="117"/>
    </location>
</feature>
<reference evidence="2 3" key="1">
    <citation type="submission" date="2013-04" db="EMBL/GenBank/DDBJ databases">
        <authorList>
            <person name="Weinstock G."/>
            <person name="Sodergren E."/>
            <person name="Lobos E.A."/>
            <person name="Fulton L."/>
            <person name="Fulton R."/>
            <person name="Courtney L."/>
            <person name="Fronick C."/>
            <person name="O'Laughlin M."/>
            <person name="Godfrey J."/>
            <person name="Wilson R.M."/>
            <person name="Miner T."/>
            <person name="Farmer C."/>
            <person name="Delehaunty K."/>
            <person name="Cordes M."/>
            <person name="Minx P."/>
            <person name="Tomlinson C."/>
            <person name="Chen J."/>
            <person name="Wollam A."/>
            <person name="Pepin K.H."/>
            <person name="Palsikar V.B."/>
            <person name="Zhang X."/>
            <person name="Suruliraj S."/>
            <person name="Perna N.T."/>
            <person name="Plunkett G."/>
            <person name="Warren W."/>
            <person name="Mitreva M."/>
            <person name="Mardis E.R."/>
            <person name="Wilson R.K."/>
        </authorList>
    </citation>
    <scope>NUCLEOTIDE SEQUENCE [LARGE SCALE GENOMIC DNA]</scope>
    <source>
        <strain evidence="2 3">DSM 4568</strain>
    </source>
</reference>